<keyword evidence="3" id="KW-0378">Hydrolase</keyword>
<dbReference type="OrthoDB" id="9775607at2"/>
<sequence>MLEQGYWRNRDMRKHVRIIDGQLAPTLVLTNATYLNMYTKVWLHANIWIYNERIVYVGEEMPENDIGTTYVDCKGLFLVPGYIEPHAHPYQLYNPEQLARHAAIFGTTTLINDSLMWHFLMEEKKAFSFIEACQKLPISMYWWARYDSQTILQDEDKVFHTESVLKWINHPAVVQGGELTAWPALLDGDDHLLYWIQETKRHRKPIEGHFPGASEKTLTKLKLLGVNADHESITGKDVLKRLELGYQVGLRYSSIRPDLPQLLEEMLDLGLKTFDELTMTTDGSTPSFYEDGLMNKLIDIAIQKGVPIEEAYRMASYNAAKHFHLEEQIGSIAPGRIAHINFLNEKDNPHPTSVLAKGEWIKRNGKVCHYPSQIEWSAFGIKRLHLSWDLEENDLQYSTPIGLKLINDVITKPYPIEIDVTPEQLPIDTFDAFLTLMDKNGKWHVNTTLHGFTRRLGGLASSYSMTGDLVYIGKNKQDMMIAGQRLKEIGGGIIIVHEGHILLEIPLTLGGIMTTENMRTLIQKQKKLTAYLKEFGYLFDDPIYTILFLSSTHLPYIRITQQGIVDVMKRDVLFPATMR</sequence>
<dbReference type="EC" id="3.5.4.2" evidence="2"/>
<evidence type="ECO:0000256" key="3">
    <source>
        <dbReference type="ARBA" id="ARBA00022801"/>
    </source>
</evidence>
<gene>
    <name evidence="7" type="primary">ade</name>
    <name evidence="7" type="ORF">CQU01_27360</name>
</gene>
<dbReference type="InterPro" id="IPR026912">
    <property type="entry name" value="Adenine_deam_C"/>
</dbReference>
<dbReference type="SUPFAM" id="SSF51556">
    <property type="entry name" value="Metallo-dependent hydrolases"/>
    <property type="match status" value="1"/>
</dbReference>
<comment type="caution">
    <text evidence="7">The sequence shown here is derived from an EMBL/GenBank/DDBJ whole genome shotgun (WGS) entry which is preliminary data.</text>
</comment>
<evidence type="ECO:0000256" key="1">
    <source>
        <dbReference type="ARBA" id="ARBA00006773"/>
    </source>
</evidence>
<dbReference type="SUPFAM" id="SSF51338">
    <property type="entry name" value="Composite domain of metallo-dependent hydrolases"/>
    <property type="match status" value="1"/>
</dbReference>
<dbReference type="Gene3D" id="3.20.20.140">
    <property type="entry name" value="Metal-dependent hydrolases"/>
    <property type="match status" value="1"/>
</dbReference>
<dbReference type="InterPro" id="IPR006680">
    <property type="entry name" value="Amidohydro-rel"/>
</dbReference>
<evidence type="ECO:0000313" key="7">
    <source>
        <dbReference type="EMBL" id="GEN32498.1"/>
    </source>
</evidence>
<organism evidence="7 8">
    <name type="scientific">Cerasibacillus quisquiliarum</name>
    <dbReference type="NCBI Taxonomy" id="227865"/>
    <lineage>
        <taxon>Bacteria</taxon>
        <taxon>Bacillati</taxon>
        <taxon>Bacillota</taxon>
        <taxon>Bacilli</taxon>
        <taxon>Bacillales</taxon>
        <taxon>Bacillaceae</taxon>
        <taxon>Cerasibacillus</taxon>
    </lineage>
</organism>
<dbReference type="PANTHER" id="PTHR11113">
    <property type="entry name" value="N-ACETYLGLUCOSAMINE-6-PHOSPHATE DEACETYLASE"/>
    <property type="match status" value="1"/>
</dbReference>
<evidence type="ECO:0000313" key="8">
    <source>
        <dbReference type="Proteomes" id="UP000321491"/>
    </source>
</evidence>
<dbReference type="EMBL" id="BJXW01000047">
    <property type="protein sequence ID" value="GEN32498.1"/>
    <property type="molecule type" value="Genomic_DNA"/>
</dbReference>
<reference evidence="7 8" key="1">
    <citation type="submission" date="2019-07" db="EMBL/GenBank/DDBJ databases">
        <title>Whole genome shotgun sequence of Cerasibacillus quisquiliarum NBRC 102429.</title>
        <authorList>
            <person name="Hosoyama A."/>
            <person name="Uohara A."/>
            <person name="Ohji S."/>
            <person name="Ichikawa N."/>
        </authorList>
    </citation>
    <scope>NUCLEOTIDE SEQUENCE [LARGE SCALE GENOMIC DNA]</scope>
    <source>
        <strain evidence="7 8">NBRC 102429</strain>
    </source>
</reference>
<dbReference type="InterPro" id="IPR032466">
    <property type="entry name" value="Metal_Hydrolase"/>
</dbReference>
<feature type="domain" description="Adenine deaminase C-terminal" evidence="6">
    <location>
        <begin position="410"/>
        <end position="570"/>
    </location>
</feature>
<evidence type="ECO:0000256" key="2">
    <source>
        <dbReference type="ARBA" id="ARBA00012782"/>
    </source>
</evidence>
<comment type="catalytic activity">
    <reaction evidence="4">
        <text>adenine + H2O + H(+) = hypoxanthine + NH4(+)</text>
        <dbReference type="Rhea" id="RHEA:23688"/>
        <dbReference type="ChEBI" id="CHEBI:15377"/>
        <dbReference type="ChEBI" id="CHEBI:15378"/>
        <dbReference type="ChEBI" id="CHEBI:16708"/>
        <dbReference type="ChEBI" id="CHEBI:17368"/>
        <dbReference type="ChEBI" id="CHEBI:28938"/>
        <dbReference type="EC" id="3.5.4.2"/>
    </reaction>
</comment>
<dbReference type="Pfam" id="PF13382">
    <property type="entry name" value="Adenine_deam_C"/>
    <property type="match status" value="1"/>
</dbReference>
<proteinExistence type="inferred from homology"/>
<evidence type="ECO:0000259" key="6">
    <source>
        <dbReference type="Pfam" id="PF13382"/>
    </source>
</evidence>
<dbReference type="Proteomes" id="UP000321491">
    <property type="component" value="Unassembled WGS sequence"/>
</dbReference>
<comment type="similarity">
    <text evidence="1">Belongs to the metallo-dependent hydrolases superfamily. Adenine deaminase family.</text>
</comment>
<dbReference type="RefSeq" id="WP_146938832.1">
    <property type="nucleotide sequence ID" value="NZ_BJXW01000047.1"/>
</dbReference>
<dbReference type="Gene3D" id="2.30.40.10">
    <property type="entry name" value="Urease, subunit C, domain 1"/>
    <property type="match status" value="1"/>
</dbReference>
<dbReference type="AlphaFoldDB" id="A0A511V3K9"/>
<dbReference type="PANTHER" id="PTHR11113:SF6">
    <property type="entry name" value="ADENINE DEAMINASE YERA-RELATED"/>
    <property type="match status" value="1"/>
</dbReference>
<accession>A0A511V3K9</accession>
<dbReference type="Pfam" id="PF01979">
    <property type="entry name" value="Amidohydro_1"/>
    <property type="match status" value="1"/>
</dbReference>
<protein>
    <recommendedName>
        <fullName evidence="2">adenine deaminase</fullName>
        <ecNumber evidence="2">3.5.4.2</ecNumber>
    </recommendedName>
</protein>
<dbReference type="GO" id="GO:0000034">
    <property type="term" value="F:adenine deaminase activity"/>
    <property type="evidence" value="ECO:0007669"/>
    <property type="project" value="UniProtKB-EC"/>
</dbReference>
<evidence type="ECO:0000256" key="4">
    <source>
        <dbReference type="ARBA" id="ARBA00047720"/>
    </source>
</evidence>
<dbReference type="InterPro" id="IPR011059">
    <property type="entry name" value="Metal-dep_hydrolase_composite"/>
</dbReference>
<feature type="domain" description="Amidohydrolase-related" evidence="5">
    <location>
        <begin position="77"/>
        <end position="360"/>
    </location>
</feature>
<keyword evidence="8" id="KW-1185">Reference proteome</keyword>
<name>A0A511V3K9_9BACI</name>
<evidence type="ECO:0000259" key="5">
    <source>
        <dbReference type="Pfam" id="PF01979"/>
    </source>
</evidence>